<evidence type="ECO:0000256" key="2">
    <source>
        <dbReference type="SAM" id="MobiDB-lite"/>
    </source>
</evidence>
<gene>
    <name evidence="4" type="ORF">BTU61_01345</name>
    <name evidence="5" type="ORF">J4854_04280</name>
</gene>
<reference evidence="5 6" key="2">
    <citation type="submission" date="2021-03" db="EMBL/GenBank/DDBJ databases">
        <title>Human Oral Microbial Genomes.</title>
        <authorList>
            <person name="Johnston C.D."/>
            <person name="Chen T."/>
            <person name="Dewhirst F.E."/>
        </authorList>
    </citation>
    <scope>NUCLEOTIDE SEQUENCE [LARGE SCALE GENOMIC DNA]</scope>
    <source>
        <strain evidence="5 6">CCUG 66490</strain>
    </source>
</reference>
<dbReference type="RefSeq" id="WP_200772018.1">
    <property type="nucleotide sequence ID" value="NZ_CP072329.1"/>
</dbReference>
<dbReference type="EMBL" id="MRXX01000001">
    <property type="protein sequence ID" value="MBK4778857.1"/>
    <property type="molecule type" value="Genomic_DNA"/>
</dbReference>
<reference evidence="4" key="1">
    <citation type="submission" date="2016-12" db="EMBL/GenBank/DDBJ databases">
        <title>Draft genome of Streptococcus lactarius CCUG 66490T type strain.</title>
        <authorList>
            <person name="Salva-Serra F."/>
            <person name="Engstrom-Jakobsson H."/>
            <person name="Thorell K."/>
            <person name="Gomila M."/>
            <person name="Gonzales-Siles L."/>
            <person name="Busquets A."/>
            <person name="Jaen-Luchoro D."/>
            <person name="Karlsson R."/>
            <person name="Kristiansson E."/>
            <person name="Moore E."/>
        </authorList>
    </citation>
    <scope>NUCLEOTIDE SEQUENCE</scope>
    <source>
        <strain evidence="4">CCUG 66490</strain>
    </source>
</reference>
<organism evidence="4 7">
    <name type="scientific">Streptococcus lactarius</name>
    <dbReference type="NCBI Taxonomy" id="684066"/>
    <lineage>
        <taxon>Bacteria</taxon>
        <taxon>Bacillati</taxon>
        <taxon>Bacillota</taxon>
        <taxon>Bacilli</taxon>
        <taxon>Lactobacillales</taxon>
        <taxon>Streptococcaceae</taxon>
        <taxon>Streptococcus</taxon>
    </lineage>
</organism>
<name>A0A9X0WMK5_9STRE</name>
<feature type="coiled-coil region" evidence="1">
    <location>
        <begin position="854"/>
        <end position="881"/>
    </location>
</feature>
<feature type="coiled-coil region" evidence="1">
    <location>
        <begin position="60"/>
        <end position="111"/>
    </location>
</feature>
<protein>
    <submittedName>
        <fullName evidence="4">Phage tail tape measure protein</fullName>
    </submittedName>
</protein>
<accession>A0A9X0WMK5</accession>
<dbReference type="Pfam" id="PF10145">
    <property type="entry name" value="PhageMin_Tail"/>
    <property type="match status" value="1"/>
</dbReference>
<dbReference type="Proteomes" id="UP000676511">
    <property type="component" value="Chromosome"/>
</dbReference>
<evidence type="ECO:0000313" key="6">
    <source>
        <dbReference type="Proteomes" id="UP000676511"/>
    </source>
</evidence>
<evidence type="ECO:0000313" key="4">
    <source>
        <dbReference type="EMBL" id="MBK4778857.1"/>
    </source>
</evidence>
<evidence type="ECO:0000256" key="1">
    <source>
        <dbReference type="SAM" id="Coils"/>
    </source>
</evidence>
<keyword evidence="6" id="KW-1185">Reference proteome</keyword>
<sequence>MAGGTPLGQMYIELGLDVSKFNPSLTSAKNAVKYFQNNVKALDSTLKNNGKSTELLKAKYKSLGQAIEAQKKVLDQMKQNFDKLDPGSAKFDKAAADIERENAKLSAMEGQLYKVEQALKAVGRENSFSGKMEALGKNLVKSGDHIQTFGKKVSDFGGTLTKGVSAPLIASAGFALKAAIDYETAFAGVKKTVDGTPQQFDKLSASIREMAKEMPSSAVEIANVAEAAGQLGVPIGAIKDFSKTMINLGVSTNLSSEEAASSIAKIGNIMQVSGKDLGTWSAHFGSAVVDLGNHFATTERDIVEMTNRLAAGGKLAGLTTPEILGLATAMSSVGIEAEAGGTAMNQTLTGIGKAVAGVGKGAKEKLQLIASTAGMTAEQFSTAWKQKPAEALQAFIKGLQKAHEEGKNMDGILDELDMSGIRQGNMLKSLASASDKMGEAVRRSNSAWKENTALTNEAKKRYETTESQLKIFKNQVTDLAIEFGGPLLKAMNSGLQAVKPWISKLADMAKAFSEMSESQQQNIIKWGLLAAGAGPALSILGKGIGVISGITKGIGFLTQGIGKIGGGFSILSKTFQLFKEGNSLASSFKTATSSILSTGTAAEGAAASAGKFGTALRILGSASTWGVILGGAALAYVGSIARSMAEADERTRTWGTSVNKVQAEELTRLKSKVDDAHQAMVSFGTGGAQAVENVRKSVQGLSDDLQKAVDKDLERTLKGLEKIGASEEIQKRAVSQAEQQKKNIQTMTDEILQIYQNASDQHRNITREEQAVIYDYENQFISKQLELQKYSADQRTAITKAMNGQINDLNETQLSVGVGVVEKWIKDENKLYKEQVETLKDAHAKGIYSQTEYNQKMEELNSQHKAKMEAFGREYAALQKRLSEKSALKLSDDNQRKYYFEGLRKSFADLGLDYDKMMAKADQFSEIVGRSSGMVAKSLENMSAETKDANLAWNTLVFDPKTGQVKTNAQEEVTKALQAENGWENMQFILKHANLETNAKMTIGEALVETGKWDSLSLQEKELVVGNNQGMKAVLDSKTLLEQYNAMPAEIKELLMKNTDFLSSGERATAIIERWNTLTPEQKELILKDAASDKAERVRLAVDSLTGMAHVVNLDAEDKTKSAIASAMSSILTLPTDHKTDLIATPDGVTLGSNLAMSALGLFNNFAVPDKYLNADASNATNAAQQAINKQQEWNNTPSPTKPQTGDPSNAINAAQQAIYNQNAWNNTPSPTKPQTGDPSSAINAAQQAIYNQNAWNNTPSPSKGIYADSSGAVGAALAAASAITSIPTYWTTVITTITNSIKGHAKGTDYHEGGLAMVNDQRNPNYKEMVTLPDGSSFVPEGRDVILNLPRGSKVLRADRTKRLMKKLGISKYATGVGIPEDAKFLKEMEHARKQFSFTSETVNSYSGENIVAEIAILRASLEKILTAILEKPSETYLDGDVLAQNSYQRYSKIMAREGI</sequence>
<feature type="domain" description="Phage tail tape measure protein" evidence="3">
    <location>
        <begin position="205"/>
        <end position="407"/>
    </location>
</feature>
<dbReference type="InterPro" id="IPR010090">
    <property type="entry name" value="Phage_tape_meas"/>
</dbReference>
<dbReference type="Proteomes" id="UP001138780">
    <property type="component" value="Unassembled WGS sequence"/>
</dbReference>
<evidence type="ECO:0000313" key="5">
    <source>
        <dbReference type="EMBL" id="QUB39667.1"/>
    </source>
</evidence>
<keyword evidence="1" id="KW-0175">Coiled coil</keyword>
<feature type="region of interest" description="Disordered" evidence="2">
    <location>
        <begin position="1183"/>
        <end position="1210"/>
    </location>
</feature>
<dbReference type="NCBIfam" id="TIGR01760">
    <property type="entry name" value="tape_meas_TP901"/>
    <property type="match status" value="1"/>
</dbReference>
<dbReference type="EMBL" id="CP072329">
    <property type="protein sequence ID" value="QUB39667.1"/>
    <property type="molecule type" value="Genomic_DNA"/>
</dbReference>
<proteinExistence type="predicted"/>
<feature type="compositionally biased region" description="Polar residues" evidence="2">
    <location>
        <begin position="1183"/>
        <end position="1208"/>
    </location>
</feature>
<evidence type="ECO:0000259" key="3">
    <source>
        <dbReference type="Pfam" id="PF10145"/>
    </source>
</evidence>
<evidence type="ECO:0000313" key="7">
    <source>
        <dbReference type="Proteomes" id="UP001138780"/>
    </source>
</evidence>